<keyword evidence="1" id="KW-0858">Xylan degradation</keyword>
<reference evidence="3" key="1">
    <citation type="submission" date="2022-04" db="EMBL/GenBank/DDBJ databases">
        <title>Hymenobacter sp. isolated from the air.</title>
        <authorList>
            <person name="Won M."/>
            <person name="Lee C.-M."/>
            <person name="Woen H.-Y."/>
            <person name="Kwon S.-W."/>
        </authorList>
    </citation>
    <scope>NUCLEOTIDE SEQUENCE</scope>
    <source>
        <strain evidence="3">5116S-3</strain>
    </source>
</reference>
<dbReference type="EMBL" id="CP095046">
    <property type="protein sequence ID" value="UOQ70244.1"/>
    <property type="molecule type" value="Genomic_DNA"/>
</dbReference>
<evidence type="ECO:0000313" key="3">
    <source>
        <dbReference type="EMBL" id="UOQ70244.1"/>
    </source>
</evidence>
<dbReference type="PANTHER" id="PTHR43772:SF2">
    <property type="entry name" value="PUTATIVE (AFU_ORTHOLOGUE AFUA_2G04480)-RELATED"/>
    <property type="match status" value="1"/>
</dbReference>
<name>A0A8T9PYA4_9BACT</name>
<evidence type="ECO:0000256" key="2">
    <source>
        <dbReference type="ARBA" id="ARBA00023277"/>
    </source>
</evidence>
<dbReference type="GO" id="GO:0045493">
    <property type="term" value="P:xylan catabolic process"/>
    <property type="evidence" value="ECO:0007669"/>
    <property type="project" value="UniProtKB-KW"/>
</dbReference>
<evidence type="ECO:0000313" key="4">
    <source>
        <dbReference type="Proteomes" id="UP000831796"/>
    </source>
</evidence>
<keyword evidence="1" id="KW-0624">Polysaccharide degradation</keyword>
<dbReference type="RefSeq" id="WP_244673668.1">
    <property type="nucleotide sequence ID" value="NZ_CP095046.1"/>
</dbReference>
<dbReference type="Gene3D" id="2.115.10.20">
    <property type="entry name" value="Glycosyl hydrolase domain, family 43"/>
    <property type="match status" value="1"/>
</dbReference>
<proteinExistence type="predicted"/>
<organism evidence="3 4">
    <name type="scientific">Hymenobacter cellulosilyticus</name>
    <dbReference type="NCBI Taxonomy" id="2932248"/>
    <lineage>
        <taxon>Bacteria</taxon>
        <taxon>Pseudomonadati</taxon>
        <taxon>Bacteroidota</taxon>
        <taxon>Cytophagia</taxon>
        <taxon>Cytophagales</taxon>
        <taxon>Hymenobacteraceae</taxon>
        <taxon>Hymenobacter</taxon>
    </lineage>
</organism>
<protein>
    <recommendedName>
        <fullName evidence="5">Glycosyl hydrolase family 43</fullName>
    </recommendedName>
</protein>
<gene>
    <name evidence="3" type="ORF">MUN79_15945</name>
</gene>
<dbReference type="Proteomes" id="UP000831796">
    <property type="component" value="Chromosome"/>
</dbReference>
<evidence type="ECO:0000256" key="1">
    <source>
        <dbReference type="ARBA" id="ARBA00022651"/>
    </source>
</evidence>
<accession>A0A8T9PYA4</accession>
<sequence length="66" mass="7384">MAGNSNTNHQAIIDFKGQSYFIYHNGSIPTDGSSFRRSVCIDKLEYNKDGTMKRVVMTTEGVQPVK</sequence>
<dbReference type="InterPro" id="IPR052176">
    <property type="entry name" value="Glycosyl_Hydrlase_43_Enz"/>
</dbReference>
<dbReference type="KEGG" id="hcu:MUN79_15945"/>
<evidence type="ECO:0008006" key="5">
    <source>
        <dbReference type="Google" id="ProtNLM"/>
    </source>
</evidence>
<dbReference type="PANTHER" id="PTHR43772">
    <property type="entry name" value="ENDO-1,4-BETA-XYLANASE"/>
    <property type="match status" value="1"/>
</dbReference>
<dbReference type="SUPFAM" id="SSF75005">
    <property type="entry name" value="Arabinanase/levansucrase/invertase"/>
    <property type="match status" value="1"/>
</dbReference>
<dbReference type="InterPro" id="IPR023296">
    <property type="entry name" value="Glyco_hydro_beta-prop_sf"/>
</dbReference>
<keyword evidence="2" id="KW-0119">Carbohydrate metabolism</keyword>
<dbReference type="AlphaFoldDB" id="A0A8T9PYA4"/>
<keyword evidence="4" id="KW-1185">Reference proteome</keyword>